<organism evidence="2 3">
    <name type="scientific">Catalinimonas alkaloidigena</name>
    <dbReference type="NCBI Taxonomy" id="1075417"/>
    <lineage>
        <taxon>Bacteria</taxon>
        <taxon>Pseudomonadati</taxon>
        <taxon>Bacteroidota</taxon>
        <taxon>Cytophagia</taxon>
        <taxon>Cytophagales</taxon>
        <taxon>Catalimonadaceae</taxon>
        <taxon>Catalinimonas</taxon>
    </lineage>
</organism>
<name>A0A1G9UGS1_9BACT</name>
<dbReference type="RefSeq" id="WP_089688298.1">
    <property type="nucleotide sequence ID" value="NZ_FNFO01000016.1"/>
</dbReference>
<proteinExistence type="predicted"/>
<evidence type="ECO:0008006" key="4">
    <source>
        <dbReference type="Google" id="ProtNLM"/>
    </source>
</evidence>
<dbReference type="AlphaFoldDB" id="A0A1G9UGS1"/>
<dbReference type="STRING" id="1075417.SAMN05421823_11660"/>
<protein>
    <recommendedName>
        <fullName evidence="4">Big-1 domain-containing protein</fullName>
    </recommendedName>
</protein>
<sequence>MKKHTLFSVLMAGAVAMLSACVDEDVKMDRIVSPVLVDVANVNLGAEQAIEVTATVYDLDKSHILEYDPTKVDPAIPSANIDSIPVTNLTLLIKLNGNTDLMSLTTDANGKATLSTTWAELGMVNPSAGSSVTIGWSGNYEGQDFMKLSKVTVE</sequence>
<evidence type="ECO:0000313" key="2">
    <source>
        <dbReference type="EMBL" id="SDM59150.1"/>
    </source>
</evidence>
<feature type="signal peptide" evidence="1">
    <location>
        <begin position="1"/>
        <end position="22"/>
    </location>
</feature>
<dbReference type="PROSITE" id="PS51257">
    <property type="entry name" value="PROKAR_LIPOPROTEIN"/>
    <property type="match status" value="1"/>
</dbReference>
<feature type="chain" id="PRO_5011730369" description="Big-1 domain-containing protein" evidence="1">
    <location>
        <begin position="23"/>
        <end position="154"/>
    </location>
</feature>
<reference evidence="2 3" key="1">
    <citation type="submission" date="2016-10" db="EMBL/GenBank/DDBJ databases">
        <authorList>
            <person name="de Groot N.N."/>
        </authorList>
    </citation>
    <scope>NUCLEOTIDE SEQUENCE [LARGE SCALE GENOMIC DNA]</scope>
    <source>
        <strain evidence="2 3">DSM 25186</strain>
    </source>
</reference>
<dbReference type="OrthoDB" id="1493417at2"/>
<dbReference type="Proteomes" id="UP000198510">
    <property type="component" value="Unassembled WGS sequence"/>
</dbReference>
<accession>A0A1G9UGS1</accession>
<evidence type="ECO:0000313" key="3">
    <source>
        <dbReference type="Proteomes" id="UP000198510"/>
    </source>
</evidence>
<keyword evidence="1" id="KW-0732">Signal</keyword>
<gene>
    <name evidence="2" type="ORF">SAMN05421823_11660</name>
</gene>
<dbReference type="EMBL" id="FNFO01000016">
    <property type="protein sequence ID" value="SDM59150.1"/>
    <property type="molecule type" value="Genomic_DNA"/>
</dbReference>
<keyword evidence="3" id="KW-1185">Reference proteome</keyword>
<evidence type="ECO:0000256" key="1">
    <source>
        <dbReference type="SAM" id="SignalP"/>
    </source>
</evidence>